<evidence type="ECO:0000256" key="4">
    <source>
        <dbReference type="ARBA" id="ARBA00022519"/>
    </source>
</evidence>
<dbReference type="NCBIfam" id="TIGR01007">
    <property type="entry name" value="eps_fam"/>
    <property type="match status" value="1"/>
</dbReference>
<dbReference type="InterPro" id="IPR050445">
    <property type="entry name" value="Bact_polysacc_biosynth/exp"/>
</dbReference>
<evidence type="ECO:0000256" key="13">
    <source>
        <dbReference type="ARBA" id="ARBA00053015"/>
    </source>
</evidence>
<evidence type="ECO:0000313" key="20">
    <source>
        <dbReference type="Proteomes" id="UP000248330"/>
    </source>
</evidence>
<dbReference type="InterPro" id="IPR032807">
    <property type="entry name" value="GNVR"/>
</dbReference>
<dbReference type="FunFam" id="3.40.50.300:FF:000527">
    <property type="entry name" value="Tyrosine-protein kinase etk"/>
    <property type="match status" value="1"/>
</dbReference>
<dbReference type="Pfam" id="PF13614">
    <property type="entry name" value="AAA_31"/>
    <property type="match status" value="1"/>
</dbReference>
<feature type="coiled-coil region" evidence="14">
    <location>
        <begin position="274"/>
        <end position="308"/>
    </location>
</feature>
<accession>A0A318EH60</accession>
<dbReference type="AlphaFoldDB" id="A0A318EH60"/>
<dbReference type="Pfam" id="PF13807">
    <property type="entry name" value="GNVR"/>
    <property type="match status" value="1"/>
</dbReference>
<name>A0A318EH60_9GAMM</name>
<dbReference type="Proteomes" id="UP000248330">
    <property type="component" value="Unassembled WGS sequence"/>
</dbReference>
<evidence type="ECO:0000313" key="19">
    <source>
        <dbReference type="EMBL" id="PXV67786.1"/>
    </source>
</evidence>
<dbReference type="EMBL" id="QICN01000005">
    <property type="protein sequence ID" value="PXV67786.1"/>
    <property type="molecule type" value="Genomic_DNA"/>
</dbReference>
<keyword evidence="4" id="KW-0997">Cell inner membrane</keyword>
<dbReference type="GO" id="GO:0004713">
    <property type="term" value="F:protein tyrosine kinase activity"/>
    <property type="evidence" value="ECO:0007669"/>
    <property type="project" value="UniProtKB-KW"/>
</dbReference>
<dbReference type="PANTHER" id="PTHR32309">
    <property type="entry name" value="TYROSINE-PROTEIN KINASE"/>
    <property type="match status" value="1"/>
</dbReference>
<keyword evidence="14" id="KW-0175">Coiled coil</keyword>
<evidence type="ECO:0000259" key="17">
    <source>
        <dbReference type="Pfam" id="PF13614"/>
    </source>
</evidence>
<evidence type="ECO:0000256" key="6">
    <source>
        <dbReference type="ARBA" id="ARBA00022692"/>
    </source>
</evidence>
<evidence type="ECO:0000256" key="2">
    <source>
        <dbReference type="ARBA" id="ARBA00008883"/>
    </source>
</evidence>
<comment type="catalytic activity">
    <reaction evidence="13">
        <text>L-tyrosyl-[protein] + ATP = O-phospho-L-tyrosyl-[protein] + ADP + H(+)</text>
        <dbReference type="Rhea" id="RHEA:10596"/>
        <dbReference type="Rhea" id="RHEA-COMP:10136"/>
        <dbReference type="Rhea" id="RHEA-COMP:20101"/>
        <dbReference type="ChEBI" id="CHEBI:15378"/>
        <dbReference type="ChEBI" id="CHEBI:30616"/>
        <dbReference type="ChEBI" id="CHEBI:46858"/>
        <dbReference type="ChEBI" id="CHEBI:61978"/>
        <dbReference type="ChEBI" id="CHEBI:456216"/>
    </reaction>
</comment>
<dbReference type="Pfam" id="PF02706">
    <property type="entry name" value="Wzz"/>
    <property type="match status" value="1"/>
</dbReference>
<keyword evidence="12" id="KW-0829">Tyrosine-protein kinase</keyword>
<evidence type="ECO:0000256" key="10">
    <source>
        <dbReference type="ARBA" id="ARBA00022989"/>
    </source>
</evidence>
<dbReference type="GO" id="GO:0042802">
    <property type="term" value="F:identical protein binding"/>
    <property type="evidence" value="ECO:0007669"/>
    <property type="project" value="UniProtKB-ARBA"/>
</dbReference>
<dbReference type="PANTHER" id="PTHR32309:SF32">
    <property type="entry name" value="TYROSINE-PROTEIN KINASE ETK-RELATED"/>
    <property type="match status" value="1"/>
</dbReference>
<evidence type="ECO:0000256" key="8">
    <source>
        <dbReference type="ARBA" id="ARBA00022777"/>
    </source>
</evidence>
<proteinExistence type="inferred from homology"/>
<organism evidence="19 20">
    <name type="scientific">Sinimarinibacterium flocculans</name>
    <dbReference type="NCBI Taxonomy" id="985250"/>
    <lineage>
        <taxon>Bacteria</taxon>
        <taxon>Pseudomonadati</taxon>
        <taxon>Pseudomonadota</taxon>
        <taxon>Gammaproteobacteria</taxon>
        <taxon>Nevskiales</taxon>
        <taxon>Nevskiaceae</taxon>
        <taxon>Sinimarinibacterium</taxon>
    </lineage>
</organism>
<feature type="domain" description="Tyrosine-protein kinase G-rich" evidence="18">
    <location>
        <begin position="386"/>
        <end position="467"/>
    </location>
</feature>
<comment type="caution">
    <text evidence="19">The sequence shown here is derived from an EMBL/GenBank/DDBJ whole genome shotgun (WGS) entry which is preliminary data.</text>
</comment>
<keyword evidence="6 15" id="KW-0812">Transmembrane</keyword>
<evidence type="ECO:0000256" key="9">
    <source>
        <dbReference type="ARBA" id="ARBA00022840"/>
    </source>
</evidence>
<evidence type="ECO:0000256" key="5">
    <source>
        <dbReference type="ARBA" id="ARBA00022679"/>
    </source>
</evidence>
<evidence type="ECO:0000256" key="1">
    <source>
        <dbReference type="ARBA" id="ARBA00004429"/>
    </source>
</evidence>
<feature type="domain" description="Polysaccharide chain length determinant N-terminal" evidence="16">
    <location>
        <begin position="11"/>
        <end position="103"/>
    </location>
</feature>
<dbReference type="GO" id="GO:0005886">
    <property type="term" value="C:plasma membrane"/>
    <property type="evidence" value="ECO:0007669"/>
    <property type="project" value="UniProtKB-SubCell"/>
</dbReference>
<keyword evidence="11 15" id="KW-0472">Membrane</keyword>
<evidence type="ECO:0000256" key="7">
    <source>
        <dbReference type="ARBA" id="ARBA00022741"/>
    </source>
</evidence>
<keyword evidence="3" id="KW-1003">Cell membrane</keyword>
<reference evidence="19 20" key="1">
    <citation type="submission" date="2018-04" db="EMBL/GenBank/DDBJ databases">
        <title>Genomic Encyclopedia of Type Strains, Phase IV (KMG-IV): sequencing the most valuable type-strain genomes for metagenomic binning, comparative biology and taxonomic classification.</title>
        <authorList>
            <person name="Goeker M."/>
        </authorList>
    </citation>
    <scope>NUCLEOTIDE SEQUENCE [LARGE SCALE GENOMIC DNA]</scope>
    <source>
        <strain evidence="19 20">DSM 104150</strain>
    </source>
</reference>
<gene>
    <name evidence="19" type="ORF">C8D93_105143</name>
</gene>
<dbReference type="Gene3D" id="3.40.50.300">
    <property type="entry name" value="P-loop containing nucleotide triphosphate hydrolases"/>
    <property type="match status" value="1"/>
</dbReference>
<keyword evidence="20" id="KW-1185">Reference proteome</keyword>
<dbReference type="InterPro" id="IPR005702">
    <property type="entry name" value="Wzc-like_C"/>
</dbReference>
<feature type="domain" description="AAA" evidence="17">
    <location>
        <begin position="551"/>
        <end position="684"/>
    </location>
</feature>
<keyword evidence="7" id="KW-0547">Nucleotide-binding</keyword>
<evidence type="ECO:0000256" key="3">
    <source>
        <dbReference type="ARBA" id="ARBA00022475"/>
    </source>
</evidence>
<feature type="transmembrane region" description="Helical" evidence="15">
    <location>
        <begin position="445"/>
        <end position="464"/>
    </location>
</feature>
<keyword evidence="5" id="KW-0808">Transferase</keyword>
<keyword evidence="9" id="KW-0067">ATP-binding</keyword>
<evidence type="ECO:0000256" key="14">
    <source>
        <dbReference type="SAM" id="Coils"/>
    </source>
</evidence>
<comment type="subcellular location">
    <subcellularLocation>
        <location evidence="1">Cell inner membrane</location>
        <topology evidence="1">Multi-pass membrane protein</topology>
    </subcellularLocation>
</comment>
<dbReference type="Pfam" id="PF23607">
    <property type="entry name" value="WZC_N"/>
    <property type="match status" value="1"/>
</dbReference>
<dbReference type="SUPFAM" id="SSF52540">
    <property type="entry name" value="P-loop containing nucleoside triphosphate hydrolases"/>
    <property type="match status" value="1"/>
</dbReference>
<dbReference type="InterPro" id="IPR003856">
    <property type="entry name" value="LPS_length_determ_N"/>
</dbReference>
<dbReference type="InterPro" id="IPR025669">
    <property type="entry name" value="AAA_dom"/>
</dbReference>
<feature type="transmembrane region" description="Helical" evidence="15">
    <location>
        <begin position="27"/>
        <end position="45"/>
    </location>
</feature>
<evidence type="ECO:0000256" key="12">
    <source>
        <dbReference type="ARBA" id="ARBA00023137"/>
    </source>
</evidence>
<evidence type="ECO:0000256" key="11">
    <source>
        <dbReference type="ARBA" id="ARBA00023136"/>
    </source>
</evidence>
<evidence type="ECO:0000256" key="15">
    <source>
        <dbReference type="SAM" id="Phobius"/>
    </source>
</evidence>
<dbReference type="CDD" id="cd05387">
    <property type="entry name" value="BY-kinase"/>
    <property type="match status" value="1"/>
</dbReference>
<dbReference type="InterPro" id="IPR027417">
    <property type="entry name" value="P-loop_NTPase"/>
</dbReference>
<comment type="similarity">
    <text evidence="2">Belongs to the etk/wzc family.</text>
</comment>
<keyword evidence="8 19" id="KW-0418">Kinase</keyword>
<evidence type="ECO:0000259" key="16">
    <source>
        <dbReference type="Pfam" id="PF02706"/>
    </source>
</evidence>
<evidence type="ECO:0000259" key="18">
    <source>
        <dbReference type="Pfam" id="PF13807"/>
    </source>
</evidence>
<dbReference type="GO" id="GO:0005524">
    <property type="term" value="F:ATP binding"/>
    <property type="evidence" value="ECO:0007669"/>
    <property type="project" value="UniProtKB-KW"/>
</dbReference>
<sequence length="738" mass="80516">MPAVAFAPAEDEIDLQELLGAISGGRWILLAVTAVFLLFGAFYAWTATRVYDADALVQVEKEESGFTAALGEMAEFMGKPSAVTAEVELLMSRMIVGSVVDSLQLAIIARPNYFPLVGRAMSRGHRAESDNQEVAPAFLGLRSYAWGGEFVRVSTFDVPNALIGKPFELEVTEQGFVLRFDGRDVLAGAVGARVEGQVLSGRKVVVFVQDLVAAPGTTFTLMRENRTAAIERIQADLRVSERGKDSGILQVAYSSSDPVLAREIVNRLMIAYQRQNIERRSAEAAQTLSFLEAQLPEIREKLEGAEATFNSYRLREGSADLTKETELILQQSVELETVRLQLEQKRAEALQRFTPSHPTMVAIDRQLQSVRSEQQTIAERVKGLPETQQEILRLARDVEVNTTLYTNLLNSYQELQVVKAGTIGNVRIVDYAVDPREPSKPKVPLILALSVLLGLFAGIVAIFVRRALRPAVGDPSEVERTLGIPTYATVPFTPVQRRLLRRGRDGEGQLLAFVEPQNIAVEALRSLRTSLHFAMLDSANNVLMLTGPGPGLGKSFVSVNLGAVLALSGKRVVVVDGDLRRGHLNEYVNCQRSPGLSDYCAGQADIKDVLRRTVVDGLWIVPTGLIPPNPAELLLTDNFSELVKALSQNFDYVVIDTPPILAVTDAAIVGKVAGSTLLVLKAGEHSMPMIQETAARLQNAGVKVSGTIFNQVGRPGTGYAGYRYGYSYQYKSYPSSAA</sequence>
<protein>
    <submittedName>
        <fullName evidence="19">Tyrosine-protein kinase Etk/Wzc</fullName>
    </submittedName>
</protein>
<keyword evidence="10 15" id="KW-1133">Transmembrane helix</keyword>